<feature type="transmembrane region" description="Helical" evidence="24">
    <location>
        <begin position="383"/>
        <end position="403"/>
    </location>
</feature>
<dbReference type="RefSeq" id="XP_012945181.1">
    <property type="nucleotide sequence ID" value="XM_013089727.1"/>
</dbReference>
<proteinExistence type="inferred from homology"/>
<feature type="transmembrane region" description="Helical" evidence="24">
    <location>
        <begin position="321"/>
        <end position="343"/>
    </location>
</feature>
<feature type="region of interest" description="Disordered" evidence="23">
    <location>
        <begin position="50"/>
        <end position="72"/>
    </location>
</feature>
<comment type="similarity">
    <text evidence="3">Belongs to the ERG4/ERG24 family.</text>
</comment>
<evidence type="ECO:0000256" key="16">
    <source>
        <dbReference type="ARBA" id="ARBA00023166"/>
    </source>
</evidence>
<comment type="subcellular location">
    <subcellularLocation>
        <location evidence="1">Endoplasmic reticulum membrane</location>
        <topology evidence="1">Multi-pass membrane protein</topology>
    </subcellularLocation>
</comment>
<evidence type="ECO:0000256" key="3">
    <source>
        <dbReference type="ARBA" id="ARBA00005402"/>
    </source>
</evidence>
<evidence type="ECO:0000256" key="19">
    <source>
        <dbReference type="ARBA" id="ARBA00039984"/>
    </source>
</evidence>
<evidence type="ECO:0000256" key="23">
    <source>
        <dbReference type="SAM" id="MobiDB-lite"/>
    </source>
</evidence>
<dbReference type="InterPro" id="IPR018083">
    <property type="entry name" value="Sterol_reductase_CS"/>
</dbReference>
<evidence type="ECO:0000256" key="5">
    <source>
        <dbReference type="ARBA" id="ARBA00022548"/>
    </source>
</evidence>
<comment type="pathway">
    <text evidence="2">Steroid biosynthesis; cholesterol biosynthesis.</text>
</comment>
<keyword evidence="7" id="KW-0152">Cholesterol biosynthesis</keyword>
<evidence type="ECO:0000256" key="10">
    <source>
        <dbReference type="ARBA" id="ARBA00022955"/>
    </source>
</evidence>
<dbReference type="Proteomes" id="UP000694888">
    <property type="component" value="Unplaced"/>
</dbReference>
<dbReference type="PROSITE" id="PS01017">
    <property type="entry name" value="STEROL_REDUCT_1"/>
    <property type="match status" value="1"/>
</dbReference>
<keyword evidence="9" id="KW-0521">NADP</keyword>
<dbReference type="Pfam" id="PF01222">
    <property type="entry name" value="ERG4_ERG24"/>
    <property type="match status" value="1"/>
</dbReference>
<evidence type="ECO:0000256" key="18">
    <source>
        <dbReference type="ARBA" id="ARBA00038851"/>
    </source>
</evidence>
<keyword evidence="8" id="KW-0256">Endoplasmic reticulum</keyword>
<evidence type="ECO:0000256" key="13">
    <source>
        <dbReference type="ARBA" id="ARBA00023011"/>
    </source>
</evidence>
<feature type="transmembrane region" description="Helical" evidence="24">
    <location>
        <begin position="97"/>
        <end position="122"/>
    </location>
</feature>
<feature type="transmembrane region" description="Helical" evidence="24">
    <location>
        <begin position="289"/>
        <end position="309"/>
    </location>
</feature>
<dbReference type="PROSITE" id="PS01018">
    <property type="entry name" value="STEROL_REDUCT_2"/>
    <property type="match status" value="1"/>
</dbReference>
<dbReference type="EC" id="1.3.1.21" evidence="18"/>
<dbReference type="PANTHER" id="PTHR21257:SF38">
    <property type="entry name" value="7-DEHYDROCHOLESTEROL REDUCTASE"/>
    <property type="match status" value="1"/>
</dbReference>
<keyword evidence="25" id="KW-1185">Reference proteome</keyword>
<comment type="catalytic activity">
    <reaction evidence="22">
        <text>7-dehydrodesmosterol + NADPH + H(+) = desmosterol + NADP(+)</text>
        <dbReference type="Rhea" id="RHEA:46740"/>
        <dbReference type="ChEBI" id="CHEBI:15378"/>
        <dbReference type="ChEBI" id="CHEBI:17737"/>
        <dbReference type="ChEBI" id="CHEBI:27910"/>
        <dbReference type="ChEBI" id="CHEBI:57783"/>
        <dbReference type="ChEBI" id="CHEBI:58349"/>
    </reaction>
    <physiologicalReaction direction="left-to-right" evidence="22">
        <dbReference type="Rhea" id="RHEA:46741"/>
    </physiologicalReaction>
</comment>
<keyword evidence="5" id="KW-0153">Cholesterol metabolism</keyword>
<feature type="compositionally biased region" description="Basic and acidic residues" evidence="23">
    <location>
        <begin position="8"/>
        <end position="27"/>
    </location>
</feature>
<feature type="region of interest" description="Disordered" evidence="23">
    <location>
        <begin position="1"/>
        <end position="34"/>
    </location>
</feature>
<name>A0ABM1ACQ1_APLCA</name>
<evidence type="ECO:0000256" key="2">
    <source>
        <dbReference type="ARBA" id="ARBA00004770"/>
    </source>
</evidence>
<evidence type="ECO:0000256" key="7">
    <source>
        <dbReference type="ARBA" id="ARBA00022778"/>
    </source>
</evidence>
<evidence type="ECO:0000256" key="1">
    <source>
        <dbReference type="ARBA" id="ARBA00004477"/>
    </source>
</evidence>
<feature type="transmembrane region" description="Helical" evidence="24">
    <location>
        <begin position="199"/>
        <end position="222"/>
    </location>
</feature>
<keyword evidence="11 24" id="KW-1133">Transmembrane helix</keyword>
<organism evidence="25 26">
    <name type="scientific">Aplysia californica</name>
    <name type="common">California sea hare</name>
    <dbReference type="NCBI Taxonomy" id="6500"/>
    <lineage>
        <taxon>Eukaryota</taxon>
        <taxon>Metazoa</taxon>
        <taxon>Spiralia</taxon>
        <taxon>Lophotrochozoa</taxon>
        <taxon>Mollusca</taxon>
        <taxon>Gastropoda</taxon>
        <taxon>Heterobranchia</taxon>
        <taxon>Euthyneura</taxon>
        <taxon>Tectipleura</taxon>
        <taxon>Aplysiida</taxon>
        <taxon>Aplysioidea</taxon>
        <taxon>Aplysiidae</taxon>
        <taxon>Aplysia</taxon>
    </lineage>
</organism>
<comment type="catalytic activity">
    <reaction evidence="21">
        <text>cholesterol + NADP(+) = 7-dehydrocholesterol + NADPH + H(+)</text>
        <dbReference type="Rhea" id="RHEA:23984"/>
        <dbReference type="ChEBI" id="CHEBI:15378"/>
        <dbReference type="ChEBI" id="CHEBI:16113"/>
        <dbReference type="ChEBI" id="CHEBI:17759"/>
        <dbReference type="ChEBI" id="CHEBI:57783"/>
        <dbReference type="ChEBI" id="CHEBI:58349"/>
        <dbReference type="EC" id="1.3.1.21"/>
    </reaction>
    <physiologicalReaction direction="right-to-left" evidence="21">
        <dbReference type="Rhea" id="RHEA:23986"/>
    </physiologicalReaction>
</comment>
<keyword evidence="14" id="KW-0443">Lipid metabolism</keyword>
<feature type="transmembrane region" description="Helical" evidence="24">
    <location>
        <begin position="159"/>
        <end position="178"/>
    </location>
</feature>
<feature type="compositionally biased region" description="Polar residues" evidence="23">
    <location>
        <begin position="60"/>
        <end position="72"/>
    </location>
</feature>
<keyword evidence="15 24" id="KW-0472">Membrane</keyword>
<keyword evidence="6 24" id="KW-0812">Transmembrane</keyword>
<evidence type="ECO:0000256" key="22">
    <source>
        <dbReference type="ARBA" id="ARBA00047826"/>
    </source>
</evidence>
<dbReference type="Gene3D" id="1.20.120.1630">
    <property type="match status" value="1"/>
</dbReference>
<evidence type="ECO:0000256" key="6">
    <source>
        <dbReference type="ARBA" id="ARBA00022692"/>
    </source>
</evidence>
<evidence type="ECO:0000256" key="9">
    <source>
        <dbReference type="ARBA" id="ARBA00022857"/>
    </source>
</evidence>
<gene>
    <name evidence="26" type="primary">LOC101846103</name>
</gene>
<dbReference type="InterPro" id="IPR001171">
    <property type="entry name" value="ERG24_DHCR-like"/>
</dbReference>
<keyword evidence="10" id="KW-0752">Steroid biosynthesis</keyword>
<keyword evidence="12" id="KW-0560">Oxidoreductase</keyword>
<evidence type="ECO:0000256" key="20">
    <source>
        <dbReference type="ARBA" id="ARBA00042688"/>
    </source>
</evidence>
<dbReference type="GeneID" id="101846103"/>
<evidence type="ECO:0000256" key="14">
    <source>
        <dbReference type="ARBA" id="ARBA00023098"/>
    </source>
</evidence>
<keyword evidence="16" id="KW-1207">Sterol metabolism</keyword>
<evidence type="ECO:0000256" key="11">
    <source>
        <dbReference type="ARBA" id="ARBA00022989"/>
    </source>
</evidence>
<evidence type="ECO:0000256" key="21">
    <source>
        <dbReference type="ARBA" id="ARBA00047795"/>
    </source>
</evidence>
<evidence type="ECO:0000256" key="17">
    <source>
        <dbReference type="ARBA" id="ARBA00023221"/>
    </source>
</evidence>
<keyword evidence="13" id="KW-0756">Sterol biosynthesis</keyword>
<evidence type="ECO:0000313" key="25">
    <source>
        <dbReference type="Proteomes" id="UP000694888"/>
    </source>
</evidence>
<evidence type="ECO:0000256" key="8">
    <source>
        <dbReference type="ARBA" id="ARBA00022824"/>
    </source>
</evidence>
<evidence type="ECO:0000256" key="15">
    <source>
        <dbReference type="ARBA" id="ARBA00023136"/>
    </source>
</evidence>
<accession>A0ABM1ACQ1</accession>
<protein>
    <recommendedName>
        <fullName evidence="19">7-dehydrocholesterol reductase</fullName>
        <ecNumber evidence="18">1.3.1.21</ecNumber>
    </recommendedName>
    <alternativeName>
        <fullName evidence="20">Sterol Delta(7)-reductase</fullName>
    </alternativeName>
</protein>
<keyword evidence="17" id="KW-0753">Steroid metabolism</keyword>
<evidence type="ECO:0000256" key="24">
    <source>
        <dbReference type="SAM" id="Phobius"/>
    </source>
</evidence>
<feature type="transmembrane region" description="Helical" evidence="24">
    <location>
        <begin position="355"/>
        <end position="377"/>
    </location>
</feature>
<feature type="transmembrane region" description="Helical" evidence="24">
    <location>
        <begin position="234"/>
        <end position="251"/>
    </location>
</feature>
<dbReference type="PANTHER" id="PTHR21257">
    <property type="entry name" value="DELTA(14)-STEROL REDUCTASE"/>
    <property type="match status" value="1"/>
</dbReference>
<reference evidence="26" key="1">
    <citation type="submission" date="2025-08" db="UniProtKB">
        <authorList>
            <consortium name="RefSeq"/>
        </authorList>
    </citation>
    <scope>IDENTIFICATION</scope>
</reference>
<evidence type="ECO:0000313" key="26">
    <source>
        <dbReference type="RefSeq" id="XP_012945181.1"/>
    </source>
</evidence>
<keyword evidence="4" id="KW-0444">Lipid biosynthesis</keyword>
<evidence type="ECO:0000256" key="12">
    <source>
        <dbReference type="ARBA" id="ARBA00023002"/>
    </source>
</evidence>
<sequence length="526" mass="60188">METFVTSVRERGGDERVRGHYDAESHQKAPVTSLQAKTMVDTAEAEQLLRQGLGKRGNRQESPGDTAATTDSDMLSNGIHGYEQLTQSATLQWVKRLVTMTLVPIFLIMFVPNLVILIWYTVMHCEGSYMKMYSVFQGRSVLAGLRDIWSLVNYPSAPIVWILIGYCAYALAMMKLLPGKTVTGPLTPKGNTPVYKDNGFVFFVLTIVLFWALTLALRPFGLSPSILYDRFDEVLSLLNIFSLFFCAVLYLKGRFCPSSTDSGSSGNLIFDYYWGMELYPRVFGFDIKVFTNCRFGMMVWALLVCVHAVKSFELHGFVDSMFVSAFLQILYITKFFWWEAGYLRTIDIMLDRAGFYICWGCLVYIPGLYASVSYYLVEHPVNLGPFVTLLFLALGALSIYINFDADNQKQEVRYADGNCLIWGRKPDIIRAKYQLENGDVRESILLASGWWGLSRHFHYIPEIMLAFFWSVPALGDNIMPYSYVIWLVILLTHRSYRDDTKCGKKYGSFWNQYCKKVPHKIVPYLF</sequence>
<evidence type="ECO:0000256" key="4">
    <source>
        <dbReference type="ARBA" id="ARBA00022516"/>
    </source>
</evidence>